<dbReference type="InterPro" id="IPR001878">
    <property type="entry name" value="Znf_CCHC"/>
</dbReference>
<dbReference type="EMBL" id="MNCJ02000331">
    <property type="protein sequence ID" value="KAF5759609.1"/>
    <property type="molecule type" value="Genomic_DNA"/>
</dbReference>
<accession>A0A9K3GZU7</accession>
<keyword evidence="1" id="KW-0863">Zinc-finger</keyword>
<gene>
    <name evidence="5" type="ORF">HanXRQr2_Chr16g0743311</name>
</gene>
<feature type="compositionally biased region" description="Basic and acidic residues" evidence="3">
    <location>
        <begin position="180"/>
        <end position="201"/>
    </location>
</feature>
<feature type="region of interest" description="Disordered" evidence="3">
    <location>
        <begin position="1"/>
        <end position="38"/>
    </location>
</feature>
<dbReference type="PROSITE" id="PS50158">
    <property type="entry name" value="ZF_CCHC"/>
    <property type="match status" value="1"/>
</dbReference>
<feature type="region of interest" description="Disordered" evidence="3">
    <location>
        <begin position="286"/>
        <end position="313"/>
    </location>
</feature>
<evidence type="ECO:0000313" key="5">
    <source>
        <dbReference type="EMBL" id="KAF5759609.1"/>
    </source>
</evidence>
<evidence type="ECO:0000259" key="4">
    <source>
        <dbReference type="PROSITE" id="PS50158"/>
    </source>
</evidence>
<dbReference type="GO" id="GO:0003676">
    <property type="term" value="F:nucleic acid binding"/>
    <property type="evidence" value="ECO:0007669"/>
    <property type="project" value="InterPro"/>
</dbReference>
<keyword evidence="2" id="KW-0175">Coiled coil</keyword>
<dbReference type="Gramene" id="mRNA:HanXRQr2_Chr16g0743311">
    <property type="protein sequence ID" value="mRNA:HanXRQr2_Chr16g0743311"/>
    <property type="gene ID" value="HanXRQr2_Chr16g0743311"/>
</dbReference>
<dbReference type="GO" id="GO:0008270">
    <property type="term" value="F:zinc ion binding"/>
    <property type="evidence" value="ECO:0007669"/>
    <property type="project" value="UniProtKB-KW"/>
</dbReference>
<evidence type="ECO:0000256" key="2">
    <source>
        <dbReference type="SAM" id="Coils"/>
    </source>
</evidence>
<dbReference type="InterPro" id="IPR036875">
    <property type="entry name" value="Znf_CCHC_sf"/>
</dbReference>
<organism evidence="5 6">
    <name type="scientific">Helianthus annuus</name>
    <name type="common">Common sunflower</name>
    <dbReference type="NCBI Taxonomy" id="4232"/>
    <lineage>
        <taxon>Eukaryota</taxon>
        <taxon>Viridiplantae</taxon>
        <taxon>Streptophyta</taxon>
        <taxon>Embryophyta</taxon>
        <taxon>Tracheophyta</taxon>
        <taxon>Spermatophyta</taxon>
        <taxon>Magnoliopsida</taxon>
        <taxon>eudicotyledons</taxon>
        <taxon>Gunneridae</taxon>
        <taxon>Pentapetalae</taxon>
        <taxon>asterids</taxon>
        <taxon>campanulids</taxon>
        <taxon>Asterales</taxon>
        <taxon>Asteraceae</taxon>
        <taxon>Asteroideae</taxon>
        <taxon>Heliantheae alliance</taxon>
        <taxon>Heliantheae</taxon>
        <taxon>Helianthus</taxon>
    </lineage>
</organism>
<dbReference type="Pfam" id="PF00098">
    <property type="entry name" value="zf-CCHC"/>
    <property type="match status" value="1"/>
</dbReference>
<dbReference type="Proteomes" id="UP000215914">
    <property type="component" value="Unassembled WGS sequence"/>
</dbReference>
<feature type="region of interest" description="Disordered" evidence="3">
    <location>
        <begin position="533"/>
        <end position="587"/>
    </location>
</feature>
<reference evidence="5" key="2">
    <citation type="submission" date="2020-06" db="EMBL/GenBank/DDBJ databases">
        <title>Helianthus annuus Genome sequencing and assembly Release 2.</title>
        <authorList>
            <person name="Gouzy J."/>
            <person name="Langlade N."/>
            <person name="Munos S."/>
        </authorList>
    </citation>
    <scope>NUCLEOTIDE SEQUENCE</scope>
    <source>
        <tissue evidence="5">Leaves</tissue>
    </source>
</reference>
<keyword evidence="1" id="KW-0479">Metal-binding</keyword>
<evidence type="ECO:0000256" key="3">
    <source>
        <dbReference type="SAM" id="MobiDB-lite"/>
    </source>
</evidence>
<feature type="coiled-coil region" evidence="2">
    <location>
        <begin position="73"/>
        <end position="100"/>
    </location>
</feature>
<evidence type="ECO:0000313" key="6">
    <source>
        <dbReference type="Proteomes" id="UP000215914"/>
    </source>
</evidence>
<evidence type="ECO:0000256" key="1">
    <source>
        <dbReference type="PROSITE-ProRule" id="PRU00047"/>
    </source>
</evidence>
<keyword evidence="1" id="KW-0862">Zinc</keyword>
<keyword evidence="6" id="KW-1185">Reference proteome</keyword>
<feature type="compositionally biased region" description="Basic and acidic residues" evidence="3">
    <location>
        <begin position="558"/>
        <end position="573"/>
    </location>
</feature>
<feature type="domain" description="CCHC-type" evidence="4">
    <location>
        <begin position="461"/>
        <end position="476"/>
    </location>
</feature>
<feature type="region of interest" description="Disordered" evidence="3">
    <location>
        <begin position="388"/>
        <end position="431"/>
    </location>
</feature>
<comment type="caution">
    <text evidence="5">The sequence shown here is derived from an EMBL/GenBank/DDBJ whole genome shotgun (WGS) entry which is preliminary data.</text>
</comment>
<dbReference type="Gene3D" id="4.10.60.10">
    <property type="entry name" value="Zinc finger, CCHC-type"/>
    <property type="match status" value="1"/>
</dbReference>
<feature type="region of interest" description="Disordered" evidence="3">
    <location>
        <begin position="175"/>
        <end position="238"/>
    </location>
</feature>
<name>A0A9K3GZU7_HELAN</name>
<dbReference type="SUPFAM" id="SSF57756">
    <property type="entry name" value="Retrovirus zinc finger-like domains"/>
    <property type="match status" value="1"/>
</dbReference>
<dbReference type="SMART" id="SM00343">
    <property type="entry name" value="ZnF_C2HC"/>
    <property type="match status" value="1"/>
</dbReference>
<dbReference type="AlphaFoldDB" id="A0A9K3GZU7"/>
<feature type="compositionally biased region" description="Basic residues" evidence="3">
    <location>
        <begin position="388"/>
        <end position="402"/>
    </location>
</feature>
<protein>
    <submittedName>
        <fullName evidence="5">Transcription factor interactor and regulator CCHC(Zn) family</fullName>
    </submittedName>
</protein>
<proteinExistence type="predicted"/>
<sequence>MAEHLKMMAESDSEDEKAKKKKKKIKTPVSSDDEAPVVRRKVKEVPKFKVDEKVDASEMKVKCETCVILKKKNSEILNNMNRLKESYDVLNKAMNMYNDTSEEQATTMKTLQGAFMIKQKVVNNYIEKCATLEQKSELQRIETERVNRLLKSYSCTSYVIDRIYPTVEGMKAFEDDEVTEEKNAEKVAEEKTPEKKTEKKKDTKKKTDKKNSGKKQGVSYNKCPPLLENGYLPKNPNSERVQKATNLQWESESSVNLPENIDITFTSSDTDQQSQLMKKVVDHVLDNDETEESKSESMSESKSESSIPDQKEKQGKIVYDKEFLLSKSNLSDETFKVAYTLNDSDKLYSDEEFPIRGVKTELIKKVFKLIEINISEIKDLNLTDKPKKYTSRVKQRENKKKGYGSGSGFQKKPNHDNFKKKGTSSEEEEKKAFWRQSNREFLAKKQEEIKNAGQRKKTRTCFKCGRIGHLAVNCSQAIQTKQGVSKLKEKVIEFEPPIDRSKLFKNLTFEIGECSNKFYKKRAKSNNQKWVVKKAVDSSSDDSDKSKSEELSSGDESDSTKSEEPQVDVKGEKSVTQMDNENFPPLSAENFKKKIGKVEISNQFYDDKKVFDVEKAFNSKVKHIFGKMIDRKVKRVKEFYEKKRGGKKSSVDDSITPKAGQAWVDIFFE</sequence>
<reference evidence="5" key="1">
    <citation type="journal article" date="2017" name="Nature">
        <title>The sunflower genome provides insights into oil metabolism, flowering and Asterid evolution.</title>
        <authorList>
            <person name="Badouin H."/>
            <person name="Gouzy J."/>
            <person name="Grassa C.J."/>
            <person name="Murat F."/>
            <person name="Staton S.E."/>
            <person name="Cottret L."/>
            <person name="Lelandais-Briere C."/>
            <person name="Owens G.L."/>
            <person name="Carrere S."/>
            <person name="Mayjonade B."/>
            <person name="Legrand L."/>
            <person name="Gill N."/>
            <person name="Kane N.C."/>
            <person name="Bowers J.E."/>
            <person name="Hubner S."/>
            <person name="Bellec A."/>
            <person name="Berard A."/>
            <person name="Berges H."/>
            <person name="Blanchet N."/>
            <person name="Boniface M.C."/>
            <person name="Brunel D."/>
            <person name="Catrice O."/>
            <person name="Chaidir N."/>
            <person name="Claudel C."/>
            <person name="Donnadieu C."/>
            <person name="Faraut T."/>
            <person name="Fievet G."/>
            <person name="Helmstetter N."/>
            <person name="King M."/>
            <person name="Knapp S.J."/>
            <person name="Lai Z."/>
            <person name="Le Paslier M.C."/>
            <person name="Lippi Y."/>
            <person name="Lorenzon L."/>
            <person name="Mandel J.R."/>
            <person name="Marage G."/>
            <person name="Marchand G."/>
            <person name="Marquand E."/>
            <person name="Bret-Mestries E."/>
            <person name="Morien E."/>
            <person name="Nambeesan S."/>
            <person name="Nguyen T."/>
            <person name="Pegot-Espagnet P."/>
            <person name="Pouilly N."/>
            <person name="Raftis F."/>
            <person name="Sallet E."/>
            <person name="Schiex T."/>
            <person name="Thomas J."/>
            <person name="Vandecasteele C."/>
            <person name="Vares D."/>
            <person name="Vear F."/>
            <person name="Vautrin S."/>
            <person name="Crespi M."/>
            <person name="Mangin B."/>
            <person name="Burke J.M."/>
            <person name="Salse J."/>
            <person name="Munos S."/>
            <person name="Vincourt P."/>
            <person name="Rieseberg L.H."/>
            <person name="Langlade N.B."/>
        </authorList>
    </citation>
    <scope>NUCLEOTIDE SEQUENCE</scope>
    <source>
        <tissue evidence="5">Leaves</tissue>
    </source>
</reference>